<keyword evidence="3" id="KW-0472">Membrane</keyword>
<reference evidence="5" key="1">
    <citation type="submission" date="2018-07" db="EMBL/GenBank/DDBJ databases">
        <authorList>
            <consortium name="GenomeTrakr network: Whole genome sequencing for foodborne pathogen traceback"/>
        </authorList>
    </citation>
    <scope>NUCLEOTIDE SEQUENCE</scope>
    <source>
        <strain evidence="5">FDA00000982</strain>
    </source>
</reference>
<dbReference type="AlphaFoldDB" id="A0A5U3ASP2"/>
<keyword evidence="3" id="KW-1133">Transmembrane helix</keyword>
<dbReference type="Pfam" id="PF09718">
    <property type="entry name" value="Tape_meas_lam_C"/>
    <property type="match status" value="1"/>
</dbReference>
<feature type="transmembrane region" description="Helical" evidence="3">
    <location>
        <begin position="45"/>
        <end position="71"/>
    </location>
</feature>
<feature type="coiled-coil region" evidence="1">
    <location>
        <begin position="450"/>
        <end position="493"/>
    </location>
</feature>
<protein>
    <submittedName>
        <fullName evidence="5">Phage tail tape measure protein</fullName>
    </submittedName>
</protein>
<dbReference type="InterPro" id="IPR006431">
    <property type="entry name" value="Phage_tape_meas_C"/>
</dbReference>
<accession>A0A5U3ASP2</accession>
<feature type="region of interest" description="Disordered" evidence="2">
    <location>
        <begin position="370"/>
        <end position="399"/>
    </location>
</feature>
<evidence type="ECO:0000313" key="5">
    <source>
        <dbReference type="EMBL" id="EBP3111332.1"/>
    </source>
</evidence>
<evidence type="ECO:0000256" key="3">
    <source>
        <dbReference type="SAM" id="Phobius"/>
    </source>
</evidence>
<evidence type="ECO:0000259" key="4">
    <source>
        <dbReference type="Pfam" id="PF09718"/>
    </source>
</evidence>
<organism evidence="5">
    <name type="scientific">Salmonella enterica</name>
    <name type="common">Salmonella choleraesuis</name>
    <dbReference type="NCBI Taxonomy" id="28901"/>
    <lineage>
        <taxon>Bacteria</taxon>
        <taxon>Pseudomonadati</taxon>
        <taxon>Pseudomonadota</taxon>
        <taxon>Gammaproteobacteria</taxon>
        <taxon>Enterobacterales</taxon>
        <taxon>Enterobacteriaceae</taxon>
        <taxon>Salmonella</taxon>
    </lineage>
</organism>
<comment type="caution">
    <text evidence="5">The sequence shown here is derived from an EMBL/GenBank/DDBJ whole genome shotgun (WGS) entry which is preliminary data.</text>
</comment>
<evidence type="ECO:0000256" key="1">
    <source>
        <dbReference type="SAM" id="Coils"/>
    </source>
</evidence>
<dbReference type="NCBIfam" id="TIGR01541">
    <property type="entry name" value="tape_meas_lam_C"/>
    <property type="match status" value="1"/>
</dbReference>
<dbReference type="EMBL" id="AAGLIJ010000025">
    <property type="protein sequence ID" value="EBP3111332.1"/>
    <property type="molecule type" value="Genomic_DNA"/>
</dbReference>
<gene>
    <name evidence="5" type="ORF">TN85_18640</name>
</gene>
<evidence type="ECO:0000256" key="2">
    <source>
        <dbReference type="SAM" id="MobiDB-lite"/>
    </source>
</evidence>
<name>A0A5U3ASP2_SALER</name>
<keyword evidence="3" id="KW-0812">Transmembrane</keyword>
<feature type="domain" description="Bacteriophage tail tape measure C-terminal" evidence="4">
    <location>
        <begin position="577"/>
        <end position="651"/>
    </location>
</feature>
<sequence length="820" mass="87862">MAGKSLGTLTIDLVAKVGGFVSGLSQAERASQKWRKQVKDDAKAAAVAFTGFATAASAAVLSVGVAGYNLLKNTSKQITESDRWAKSLNMSTQSLLSWQYAAQKAGVSGDQMADIFKDIGDKIGDAVLNKSGEAVDALDALGLSAKKLAGESPDKQLIAISNALGNIKTNAEKTTILESLGNDLSKLLPLLDQGGDKLQKYLKAAKDFGVAPDDADIENLVKVNSIFEDMETQINGVKIELATGLAKVDLSNLQKSISDMGDVFKDPEVIKGITDLVGGVVDLATWLVKVGAEAGKLIDLYKGGTPVGENASKEEIERRIRNLTADLEDEGFAASFNRIGMDTNGKRKERDQLRQRLLIIETANNLPLTPAFAGNINDKPKNYNKNPGESNGKEKQDSTAKKLESSFKSMETSYLRQINLIDTTGKKTAEVTEQQKLQFDIVSGKLTGLNESQKQRLEQLATDVDRLNAVKKANEENLKLAEYISNLQRENANVAASLDADVIGAGLGDKARERMREQLNIEREFLEKREDLQRRYQSGDIANQEDYDRYNQELDKALAERLDKYRSHYDQLDELQGNWLAGAQNGLANWIDTSSDYYSQVSGLVGNTLDGLVDNMADALNGNKADWADWANSVLSELQKVLLRAILVNSLKSAGDSGLLGSLGGMFGGASSGGSTPSGAYDSAASGLTLNAKGGVYDSPDLSKFRNGIVNSPTMFAFAKGAGLMGEAGPEAIMPLTRTADGSLGVRMVDDAVSSISAGGNSIQQTIQQHFTISGNGDAALKQAMQEAAAKGARDGAKKARQDMLSDFQTNGQGRRLLGV</sequence>
<keyword evidence="1" id="KW-0175">Coiled coil</keyword>
<proteinExistence type="predicted"/>